<evidence type="ECO:0000313" key="2">
    <source>
        <dbReference type="Proteomes" id="UP000191897"/>
    </source>
</evidence>
<name>A0A1S7RUS5_AGRTU</name>
<organism evidence="1 2">
    <name type="scientific">Agrobacterium tumefaciens str. Kerr 14</name>
    <dbReference type="NCBI Taxonomy" id="1183424"/>
    <lineage>
        <taxon>Bacteria</taxon>
        <taxon>Pseudomonadati</taxon>
        <taxon>Pseudomonadota</taxon>
        <taxon>Alphaproteobacteria</taxon>
        <taxon>Hyphomicrobiales</taxon>
        <taxon>Rhizobiaceae</taxon>
        <taxon>Rhizobium/Agrobacterium group</taxon>
        <taxon>Agrobacterium</taxon>
        <taxon>Agrobacterium tumefaciens complex</taxon>
    </lineage>
</organism>
<evidence type="ECO:0000313" key="1">
    <source>
        <dbReference type="EMBL" id="CUX57628.1"/>
    </source>
</evidence>
<gene>
    <name evidence="1" type="ORF">AGR4C_Lc50098</name>
</gene>
<dbReference type="EMBL" id="FBWC01000027">
    <property type="protein sequence ID" value="CUX57628.1"/>
    <property type="molecule type" value="Genomic_DNA"/>
</dbReference>
<dbReference type="AlphaFoldDB" id="A0A1S7RUS5"/>
<sequence>MPALSGHLFLLAPPRAKITASTLERLICAGRSPALINRGRAMSAYSRRILLTAAFAVLSIPTTSLAADMIVYGREQVSPHKTHYQPRTVEKMGCTENLVSYRSPYQRHTELVTLCHPPINWRTGPSTATIWSP</sequence>
<reference evidence="1 2" key="1">
    <citation type="submission" date="2016-01" db="EMBL/GenBank/DDBJ databases">
        <authorList>
            <person name="Oliw E.H."/>
        </authorList>
    </citation>
    <scope>NUCLEOTIDE SEQUENCE [LARGE SCALE GENOMIC DNA]</scope>
    <source>
        <strain evidence="1 2">Kerr 14</strain>
    </source>
</reference>
<proteinExistence type="predicted"/>
<accession>A0A1S7RUS5</accession>
<dbReference type="Proteomes" id="UP000191897">
    <property type="component" value="Unassembled WGS sequence"/>
</dbReference>
<protein>
    <submittedName>
        <fullName evidence="1">Uncharacterized protein</fullName>
    </submittedName>
</protein>